<keyword evidence="13 15" id="KW-0141">cGMP biosynthesis</keyword>
<dbReference type="GO" id="GO:0001653">
    <property type="term" value="F:peptide receptor activity"/>
    <property type="evidence" value="ECO:0007669"/>
    <property type="project" value="TreeGrafter"/>
</dbReference>
<organism evidence="19 20">
    <name type="scientific">Blomia tropicalis</name>
    <name type="common">Mite</name>
    <dbReference type="NCBI Taxonomy" id="40697"/>
    <lineage>
        <taxon>Eukaryota</taxon>
        <taxon>Metazoa</taxon>
        <taxon>Ecdysozoa</taxon>
        <taxon>Arthropoda</taxon>
        <taxon>Chelicerata</taxon>
        <taxon>Arachnida</taxon>
        <taxon>Acari</taxon>
        <taxon>Acariformes</taxon>
        <taxon>Sarcoptiformes</taxon>
        <taxon>Astigmata</taxon>
        <taxon>Glycyphagoidea</taxon>
        <taxon>Echimyopodidae</taxon>
        <taxon>Blomia</taxon>
    </lineage>
</organism>
<dbReference type="Pfam" id="PF07714">
    <property type="entry name" value="PK_Tyr_Ser-Thr"/>
    <property type="match status" value="1"/>
</dbReference>
<dbReference type="GO" id="GO:0004672">
    <property type="term" value="F:protein kinase activity"/>
    <property type="evidence" value="ECO:0007669"/>
    <property type="project" value="InterPro"/>
</dbReference>
<evidence type="ECO:0000256" key="12">
    <source>
        <dbReference type="ARBA" id="ARBA00023239"/>
    </source>
</evidence>
<evidence type="ECO:0000256" key="13">
    <source>
        <dbReference type="ARBA" id="ARBA00023293"/>
    </source>
</evidence>
<comment type="subcellular location">
    <subcellularLocation>
        <location evidence="2">Membrane</location>
        <topology evidence="2">Single-pass type I membrane protein</topology>
    </subcellularLocation>
</comment>
<dbReference type="GO" id="GO:0004383">
    <property type="term" value="F:guanylate cyclase activity"/>
    <property type="evidence" value="ECO:0007669"/>
    <property type="project" value="UniProtKB-EC"/>
</dbReference>
<evidence type="ECO:0000259" key="18">
    <source>
        <dbReference type="PROSITE" id="PS50125"/>
    </source>
</evidence>
<evidence type="ECO:0000256" key="4">
    <source>
        <dbReference type="ARBA" id="ARBA00022692"/>
    </source>
</evidence>
<evidence type="ECO:0000256" key="9">
    <source>
        <dbReference type="ARBA" id="ARBA00023136"/>
    </source>
</evidence>
<dbReference type="SUPFAM" id="SSF55073">
    <property type="entry name" value="Nucleotide cyclase"/>
    <property type="match status" value="1"/>
</dbReference>
<name>A0A9Q0MAE8_BLOTA</name>
<dbReference type="Pfam" id="PF01094">
    <property type="entry name" value="ANF_receptor"/>
    <property type="match status" value="1"/>
</dbReference>
<dbReference type="Gene3D" id="3.40.50.2300">
    <property type="match status" value="2"/>
</dbReference>
<keyword evidence="4 16" id="KW-0812">Transmembrane</keyword>
<keyword evidence="7 16" id="KW-1133">Transmembrane helix</keyword>
<dbReference type="PANTHER" id="PTHR11920">
    <property type="entry name" value="GUANYLYL CYCLASE"/>
    <property type="match status" value="1"/>
</dbReference>
<dbReference type="SUPFAM" id="SSF56112">
    <property type="entry name" value="Protein kinase-like (PK-like)"/>
    <property type="match status" value="1"/>
</dbReference>
<evidence type="ECO:0000256" key="2">
    <source>
        <dbReference type="ARBA" id="ARBA00004479"/>
    </source>
</evidence>
<dbReference type="SMART" id="SM00044">
    <property type="entry name" value="CYCc"/>
    <property type="match status" value="1"/>
</dbReference>
<evidence type="ECO:0000256" key="7">
    <source>
        <dbReference type="ARBA" id="ARBA00022989"/>
    </source>
</evidence>
<dbReference type="InterPro" id="IPR001054">
    <property type="entry name" value="A/G_cyclase"/>
</dbReference>
<dbReference type="InterPro" id="IPR001828">
    <property type="entry name" value="ANF_lig-bd_rcpt"/>
</dbReference>
<feature type="domain" description="Protein kinase" evidence="17">
    <location>
        <begin position="466"/>
        <end position="761"/>
    </location>
</feature>
<dbReference type="CDD" id="cd07302">
    <property type="entry name" value="CHD"/>
    <property type="match status" value="1"/>
</dbReference>
<dbReference type="GO" id="GO:0035556">
    <property type="term" value="P:intracellular signal transduction"/>
    <property type="evidence" value="ECO:0007669"/>
    <property type="project" value="InterPro"/>
</dbReference>
<dbReference type="PROSITE" id="PS00452">
    <property type="entry name" value="GUANYLATE_CYCLASE_1"/>
    <property type="match status" value="1"/>
</dbReference>
<dbReference type="InterPro" id="IPR011009">
    <property type="entry name" value="Kinase-like_dom_sf"/>
</dbReference>
<feature type="domain" description="Guanylate cyclase" evidence="18">
    <location>
        <begin position="829"/>
        <end position="959"/>
    </location>
</feature>
<dbReference type="EC" id="4.6.1.2" evidence="3 15"/>
<evidence type="ECO:0000313" key="20">
    <source>
        <dbReference type="Proteomes" id="UP001142055"/>
    </source>
</evidence>
<dbReference type="InterPro" id="IPR001245">
    <property type="entry name" value="Ser-Thr/Tyr_kinase_cat_dom"/>
</dbReference>
<comment type="catalytic activity">
    <reaction evidence="1 15">
        <text>GTP = 3',5'-cyclic GMP + diphosphate</text>
        <dbReference type="Rhea" id="RHEA:13665"/>
        <dbReference type="ChEBI" id="CHEBI:33019"/>
        <dbReference type="ChEBI" id="CHEBI:37565"/>
        <dbReference type="ChEBI" id="CHEBI:57746"/>
        <dbReference type="EC" id="4.6.1.2"/>
    </reaction>
</comment>
<dbReference type="GO" id="GO:0005524">
    <property type="term" value="F:ATP binding"/>
    <property type="evidence" value="ECO:0007669"/>
    <property type="project" value="InterPro"/>
</dbReference>
<keyword evidence="10" id="KW-0675">Receptor</keyword>
<reference evidence="19" key="1">
    <citation type="submission" date="2022-12" db="EMBL/GenBank/DDBJ databases">
        <title>Genome assemblies of Blomia tropicalis.</title>
        <authorList>
            <person name="Cui Y."/>
        </authorList>
    </citation>
    <scope>NUCLEOTIDE SEQUENCE</scope>
    <source>
        <tissue evidence="19">Adult mites</tissue>
    </source>
</reference>
<dbReference type="GO" id="GO:0004016">
    <property type="term" value="F:adenylate cyclase activity"/>
    <property type="evidence" value="ECO:0007669"/>
    <property type="project" value="TreeGrafter"/>
</dbReference>
<dbReference type="GO" id="GO:0005886">
    <property type="term" value="C:plasma membrane"/>
    <property type="evidence" value="ECO:0007669"/>
    <property type="project" value="TreeGrafter"/>
</dbReference>
<dbReference type="Pfam" id="PF00211">
    <property type="entry name" value="Guanylate_cyc"/>
    <property type="match status" value="1"/>
</dbReference>
<dbReference type="Gene3D" id="3.30.70.1230">
    <property type="entry name" value="Nucleotide cyclase"/>
    <property type="match status" value="1"/>
</dbReference>
<evidence type="ECO:0000256" key="11">
    <source>
        <dbReference type="ARBA" id="ARBA00023180"/>
    </source>
</evidence>
<dbReference type="InterPro" id="IPR050401">
    <property type="entry name" value="Cyclic_nucleotide_synthase"/>
</dbReference>
<dbReference type="Gene3D" id="1.10.510.10">
    <property type="entry name" value="Transferase(Phosphotransferase) domain 1"/>
    <property type="match status" value="1"/>
</dbReference>
<dbReference type="Proteomes" id="UP001142055">
    <property type="component" value="Chromosome 2"/>
</dbReference>
<dbReference type="PRINTS" id="PR01176">
    <property type="entry name" value="GABABRECEPTR"/>
</dbReference>
<accession>A0A9Q0MAE8</accession>
<dbReference type="GO" id="GO:0005525">
    <property type="term" value="F:GTP binding"/>
    <property type="evidence" value="ECO:0007669"/>
    <property type="project" value="UniProtKB-KW"/>
</dbReference>
<gene>
    <name evidence="19" type="ORF">RDWZM_006759</name>
</gene>
<dbReference type="OMA" id="KHYHYEY"/>
<feature type="transmembrane region" description="Helical" evidence="16">
    <location>
        <begin position="435"/>
        <end position="459"/>
    </location>
</feature>
<dbReference type="InterPro" id="IPR029787">
    <property type="entry name" value="Nucleotide_cyclase"/>
</dbReference>
<evidence type="ECO:0000256" key="6">
    <source>
        <dbReference type="ARBA" id="ARBA00022741"/>
    </source>
</evidence>
<sequence length="1010" mass="114563">MTTTSTINNGTLQIGFLSSFRYGLGKIIAGAIPLAIQHINEDEAILPDHRLDFIVGECGQPNSFISIQEMTKMKGMVQAFVGPDESCASEALVASAWNKPLISYKCIDQNLSDKSKYPTFARTLPPSSKISKSIISLLKHFQWNKVVLIVSENPPNKQMEESLTKLSTIHHITITATHYIPGQYVSRYVDMIEQIVDVSHHKTRVYILLTETFVLADFLRCMARRKLLYSGLYAIVSVEEEVTYSVKKSAYQSSQYRNLELQDQNLDLRGLLIVTASPPSNPNYADFQNDVINLNRQHPFRIPHHHRIAIQVPIYAGLAYDAVIVLAKAFHKVINAKHDINNGSRVIEAIKNLTFKSILGFDARMDQNGEADGNYTLLAMQVINDSIEMKIVGSFQQTDHEIPVLNLVDKLNFYGNGPPKSEPDCGFNNELCDNGLSIVVITMITTSLLLLMMCVSFIFKHYHYEYKLTKLLWKVDIKELMILNTNSENIRNAINVQSLKRWSMFANQTANKVESSDNALVDLLGTKGFGIGLYKGSVVFIKRVYKRSIDLTRNVRKELIQMREIRHDNLNSFIGACIDAPNISVLFVYCARGSLEGMNYLHDSEIISHGNLKPTNCLIDSRWVLQITDYGLHEFKSNQEPPNISEVDSQKNLLWRAPELLRNTNAPPRGSQKGDVYSFALILFEIIARRNPFEDTGMSSKDILERIFHPQLYGLFRPNLKQLKCENYITKCIVDCWREDPEERPDFRFINNRLRQMQAGLKPNIFDNMIAILEKYSYNLESLVQERTQQLLEEKKKTENLLLRMLPKSAAEQLKRGEAVEAEYFDCVTIYFSDIVGFTELSAISTPIQVVKLLNDLYTCFDSIIGNYDVYKVETIGDAYMVVSGLPLKNGDKHAGQIASMALHLLNEIFNFEIAHRPGEYLKLRIGIHSGPCVAGVVGLMMPRYCLFGDTVNVASRMESTGEAHRIHVSYSCKQILDKLSGYQLQERGLVSIKGKGQMKTYWLLTDTNV</sequence>
<comment type="similarity">
    <text evidence="14">Belongs to the adenylyl cyclase class-4/guanylyl cyclase family.</text>
</comment>
<dbReference type="InterPro" id="IPR028082">
    <property type="entry name" value="Peripla_BP_I"/>
</dbReference>
<keyword evidence="6" id="KW-0547">Nucleotide-binding</keyword>
<dbReference type="InterPro" id="IPR000719">
    <property type="entry name" value="Prot_kinase_dom"/>
</dbReference>
<keyword evidence="5" id="KW-0732">Signal</keyword>
<evidence type="ECO:0000256" key="8">
    <source>
        <dbReference type="ARBA" id="ARBA00023134"/>
    </source>
</evidence>
<keyword evidence="8" id="KW-0342">GTP-binding</keyword>
<evidence type="ECO:0000256" key="5">
    <source>
        <dbReference type="ARBA" id="ARBA00022729"/>
    </source>
</evidence>
<dbReference type="EMBL" id="JAPWDV010000002">
    <property type="protein sequence ID" value="KAJ6220947.1"/>
    <property type="molecule type" value="Genomic_DNA"/>
</dbReference>
<evidence type="ECO:0000256" key="14">
    <source>
        <dbReference type="RuleBase" id="RU000405"/>
    </source>
</evidence>
<comment type="caution">
    <text evidence="19">The sequence shown here is derived from an EMBL/GenBank/DDBJ whole genome shotgun (WGS) entry which is preliminary data.</text>
</comment>
<evidence type="ECO:0000256" key="3">
    <source>
        <dbReference type="ARBA" id="ARBA00012202"/>
    </source>
</evidence>
<evidence type="ECO:0000256" key="1">
    <source>
        <dbReference type="ARBA" id="ARBA00001436"/>
    </source>
</evidence>
<keyword evidence="9 16" id="KW-0472">Membrane</keyword>
<keyword evidence="11" id="KW-0325">Glycoprotein</keyword>
<proteinExistence type="inferred from homology"/>
<evidence type="ECO:0000259" key="17">
    <source>
        <dbReference type="PROSITE" id="PS50011"/>
    </source>
</evidence>
<evidence type="ECO:0000256" key="15">
    <source>
        <dbReference type="RuleBase" id="RU003431"/>
    </source>
</evidence>
<dbReference type="FunFam" id="3.30.70.1230:FF:000004">
    <property type="entry name" value="Guanylate cyclase"/>
    <property type="match status" value="1"/>
</dbReference>
<protein>
    <recommendedName>
        <fullName evidence="3 15">Guanylate cyclase</fullName>
        <ecNumber evidence="3 15">4.6.1.2</ecNumber>
    </recommendedName>
</protein>
<dbReference type="InterPro" id="IPR018297">
    <property type="entry name" value="A/G_cyclase_CS"/>
</dbReference>
<dbReference type="GO" id="GO:0007168">
    <property type="term" value="P:receptor guanylyl cyclase signaling pathway"/>
    <property type="evidence" value="ECO:0007669"/>
    <property type="project" value="TreeGrafter"/>
</dbReference>
<evidence type="ECO:0000256" key="10">
    <source>
        <dbReference type="ARBA" id="ARBA00023170"/>
    </source>
</evidence>
<dbReference type="PANTHER" id="PTHR11920:SF501">
    <property type="entry name" value="GUANYLATE CYCLASE 32E"/>
    <property type="match status" value="1"/>
</dbReference>
<keyword evidence="20" id="KW-1185">Reference proteome</keyword>
<keyword evidence="12 14" id="KW-0456">Lyase</keyword>
<dbReference type="PROSITE" id="PS50125">
    <property type="entry name" value="GUANYLATE_CYCLASE_2"/>
    <property type="match status" value="1"/>
</dbReference>
<dbReference type="SUPFAM" id="SSF53822">
    <property type="entry name" value="Periplasmic binding protein-like I"/>
    <property type="match status" value="1"/>
</dbReference>
<evidence type="ECO:0000256" key="16">
    <source>
        <dbReference type="SAM" id="Phobius"/>
    </source>
</evidence>
<evidence type="ECO:0000313" key="19">
    <source>
        <dbReference type="EMBL" id="KAJ6220947.1"/>
    </source>
</evidence>
<dbReference type="AlphaFoldDB" id="A0A9Q0MAE8"/>
<dbReference type="PROSITE" id="PS50011">
    <property type="entry name" value="PROTEIN_KINASE_DOM"/>
    <property type="match status" value="1"/>
</dbReference>